<feature type="region of interest" description="Disordered" evidence="1">
    <location>
        <begin position="93"/>
        <end position="113"/>
    </location>
</feature>
<sequence>MKYWDSINERQLGVLKRIAVGEDLSGDENIPARTSANALLNRRLVTIRRSGGRWDAEITEAGTFYLVNGHHPDDPRHQPPATAGLVAPKIRKASKPRTTTVRRPAARPPSTTITDRRRTDAETLIGLLVTERRVSLDVEADGELARWRRVIDFAKRHGMAPVGTRIEKSQPHPGNKLIVELRDGQHPNTNGTRPARTVVPVPEQLRSVHPVIAALRADTQRLMMPKDLRHRSLRIFQALAAEMTRRGHSVQAQSVSEHHVRSGYDWNGRRLEPTYARREGQIAIVIGNNTYAIEIRQESPNSADAEKTRRLLIELSGYHSNGRRHHWADRKRALAEEWLADICDELETRSGEDDLRRIEEAREKAERRRTWEAAIDRARRMATHAHRAAVLTAQAERWQQATAIREYCDALEQLASSTSAEWISWARAHASALDPLSNPPGMPEEPELKPEDLKPYLGRWSPYGPDGDPRDFGWR</sequence>
<comment type="caution">
    <text evidence="2">The sequence shown here is derived from an EMBL/GenBank/DDBJ whole genome shotgun (WGS) entry which is preliminary data.</text>
</comment>
<dbReference type="Proteomes" id="UP000295075">
    <property type="component" value="Unassembled WGS sequence"/>
</dbReference>
<organism evidence="2 3">
    <name type="scientific">Kribbella albertanoniae</name>
    <dbReference type="NCBI Taxonomy" id="1266829"/>
    <lineage>
        <taxon>Bacteria</taxon>
        <taxon>Bacillati</taxon>
        <taxon>Actinomycetota</taxon>
        <taxon>Actinomycetes</taxon>
        <taxon>Propionibacteriales</taxon>
        <taxon>Kribbellaceae</taxon>
        <taxon>Kribbella</taxon>
    </lineage>
</organism>
<name>A0A4R4Q2S7_9ACTN</name>
<protein>
    <recommendedName>
        <fullName evidence="4">PE-PGRS family protein</fullName>
    </recommendedName>
</protein>
<dbReference type="RefSeq" id="WP_132407473.1">
    <property type="nucleotide sequence ID" value="NZ_SMKA01000062.1"/>
</dbReference>
<feature type="compositionally biased region" description="Low complexity" evidence="1">
    <location>
        <begin position="96"/>
        <end position="113"/>
    </location>
</feature>
<gene>
    <name evidence="2" type="ORF">E1261_16215</name>
</gene>
<reference evidence="2 3" key="1">
    <citation type="submission" date="2019-03" db="EMBL/GenBank/DDBJ databases">
        <title>Draft genome sequences of novel Actinobacteria.</title>
        <authorList>
            <person name="Sahin N."/>
            <person name="Ay H."/>
            <person name="Saygin H."/>
        </authorList>
    </citation>
    <scope>NUCLEOTIDE SEQUENCE [LARGE SCALE GENOMIC DNA]</scope>
    <source>
        <strain evidence="2 3">JCM 30547</strain>
    </source>
</reference>
<evidence type="ECO:0000256" key="1">
    <source>
        <dbReference type="SAM" id="MobiDB-lite"/>
    </source>
</evidence>
<keyword evidence="3" id="KW-1185">Reference proteome</keyword>
<dbReference type="OrthoDB" id="3989267at2"/>
<proteinExistence type="predicted"/>
<dbReference type="EMBL" id="SMKA01000062">
    <property type="protein sequence ID" value="TDC29280.1"/>
    <property type="molecule type" value="Genomic_DNA"/>
</dbReference>
<accession>A0A4R4Q2S7</accession>
<evidence type="ECO:0000313" key="2">
    <source>
        <dbReference type="EMBL" id="TDC29280.1"/>
    </source>
</evidence>
<evidence type="ECO:0008006" key="4">
    <source>
        <dbReference type="Google" id="ProtNLM"/>
    </source>
</evidence>
<evidence type="ECO:0000313" key="3">
    <source>
        <dbReference type="Proteomes" id="UP000295075"/>
    </source>
</evidence>
<feature type="region of interest" description="Disordered" evidence="1">
    <location>
        <begin position="433"/>
        <end position="475"/>
    </location>
</feature>
<dbReference type="AlphaFoldDB" id="A0A4R4Q2S7"/>